<feature type="domain" description="PFL" evidence="1">
    <location>
        <begin position="11"/>
        <end position="70"/>
    </location>
</feature>
<comment type="caution">
    <text evidence="2">The sequence shown here is derived from an EMBL/GenBank/DDBJ whole genome shotgun (WGS) entry which is preliminary data.</text>
</comment>
<evidence type="ECO:0000259" key="1">
    <source>
        <dbReference type="PROSITE" id="PS51554"/>
    </source>
</evidence>
<sequence>MNSTVWFEMTVRTKRIKQRMLESDPTISSERAVLFTDYVKDHLSEPTMIRLTGAFAHVLDNMSIRIEPEE</sequence>
<dbReference type="PROSITE" id="PS51554">
    <property type="entry name" value="PFL"/>
    <property type="match status" value="1"/>
</dbReference>
<reference evidence="2" key="1">
    <citation type="journal article" date="2014" name="Front. Microbiol.">
        <title>High frequency of phylogenetically diverse reductive dehalogenase-homologous genes in deep subseafloor sedimentary metagenomes.</title>
        <authorList>
            <person name="Kawai M."/>
            <person name="Futagami T."/>
            <person name="Toyoda A."/>
            <person name="Takaki Y."/>
            <person name="Nishi S."/>
            <person name="Hori S."/>
            <person name="Arai W."/>
            <person name="Tsubouchi T."/>
            <person name="Morono Y."/>
            <person name="Uchiyama I."/>
            <person name="Ito T."/>
            <person name="Fujiyama A."/>
            <person name="Inagaki F."/>
            <person name="Takami H."/>
        </authorList>
    </citation>
    <scope>NUCLEOTIDE SEQUENCE</scope>
    <source>
        <strain evidence="2">Expedition CK06-06</strain>
    </source>
</reference>
<dbReference type="EMBL" id="BART01002645">
    <property type="protein sequence ID" value="GAG65518.1"/>
    <property type="molecule type" value="Genomic_DNA"/>
</dbReference>
<dbReference type="AlphaFoldDB" id="X0ZYJ3"/>
<dbReference type="Gene3D" id="3.20.70.20">
    <property type="match status" value="1"/>
</dbReference>
<accession>X0ZYJ3</accession>
<protein>
    <recommendedName>
        <fullName evidence="1">PFL domain-containing protein</fullName>
    </recommendedName>
</protein>
<gene>
    <name evidence="2" type="ORF">S01H4_07912</name>
</gene>
<dbReference type="InterPro" id="IPR004184">
    <property type="entry name" value="PFL_dom"/>
</dbReference>
<evidence type="ECO:0000313" key="2">
    <source>
        <dbReference type="EMBL" id="GAG65518.1"/>
    </source>
</evidence>
<feature type="non-terminal residue" evidence="2">
    <location>
        <position position="70"/>
    </location>
</feature>
<organism evidence="2">
    <name type="scientific">marine sediment metagenome</name>
    <dbReference type="NCBI Taxonomy" id="412755"/>
    <lineage>
        <taxon>unclassified sequences</taxon>
        <taxon>metagenomes</taxon>
        <taxon>ecological metagenomes</taxon>
    </lineage>
</organism>
<dbReference type="SUPFAM" id="SSF51998">
    <property type="entry name" value="PFL-like glycyl radical enzymes"/>
    <property type="match status" value="1"/>
</dbReference>
<name>X0ZYJ3_9ZZZZ</name>
<proteinExistence type="predicted"/>
<dbReference type="GO" id="GO:0003824">
    <property type="term" value="F:catalytic activity"/>
    <property type="evidence" value="ECO:0007669"/>
    <property type="project" value="InterPro"/>
</dbReference>